<evidence type="ECO:0000256" key="1">
    <source>
        <dbReference type="ARBA" id="ARBA00022670"/>
    </source>
</evidence>
<protein>
    <submittedName>
        <fullName evidence="4">Proprotein convertase P-domain, putative</fullName>
    </submittedName>
</protein>
<dbReference type="OrthoDB" id="9798386at2"/>
<dbReference type="EMBL" id="DS989841">
    <property type="protein sequence ID" value="EDX78718.1"/>
    <property type="molecule type" value="Genomic_DNA"/>
</dbReference>
<evidence type="ECO:0000313" key="4">
    <source>
        <dbReference type="EMBL" id="EDX78718.1"/>
    </source>
</evidence>
<dbReference type="RefSeq" id="WP_006098195.1">
    <property type="nucleotide sequence ID" value="NZ_DS989841.1"/>
</dbReference>
<dbReference type="STRING" id="118168.MC7420_7371"/>
<evidence type="ECO:0000256" key="2">
    <source>
        <dbReference type="ARBA" id="ARBA00022801"/>
    </source>
</evidence>
<dbReference type="HOGENOM" id="CLU_1552663_0_0_3"/>
<evidence type="ECO:0000313" key="5">
    <source>
        <dbReference type="Proteomes" id="UP000003835"/>
    </source>
</evidence>
<dbReference type="GO" id="GO:0006508">
    <property type="term" value="P:proteolysis"/>
    <property type="evidence" value="ECO:0007669"/>
    <property type="project" value="UniProtKB-KW"/>
</dbReference>
<reference evidence="4 5" key="1">
    <citation type="submission" date="2008-07" db="EMBL/GenBank/DDBJ databases">
        <authorList>
            <person name="Tandeau de Marsac N."/>
            <person name="Ferriera S."/>
            <person name="Johnson J."/>
            <person name="Kravitz S."/>
            <person name="Beeson K."/>
            <person name="Sutton G."/>
            <person name="Rogers Y.-H."/>
            <person name="Friedman R."/>
            <person name="Frazier M."/>
            <person name="Venter J.C."/>
        </authorList>
    </citation>
    <scope>NUCLEOTIDE SEQUENCE [LARGE SCALE GENOMIC DNA]</scope>
    <source>
        <strain evidence="4 5">PCC 7420</strain>
    </source>
</reference>
<dbReference type="PROSITE" id="PS51829">
    <property type="entry name" value="P_HOMO_B"/>
    <property type="match status" value="1"/>
</dbReference>
<keyword evidence="5" id="KW-1185">Reference proteome</keyword>
<dbReference type="Pfam" id="PF01483">
    <property type="entry name" value="P_proprotein"/>
    <property type="match status" value="1"/>
</dbReference>
<name>B4VHG5_9CYAN</name>
<dbReference type="SUPFAM" id="SSF49785">
    <property type="entry name" value="Galactose-binding domain-like"/>
    <property type="match status" value="1"/>
</dbReference>
<dbReference type="GO" id="GO:0004252">
    <property type="term" value="F:serine-type endopeptidase activity"/>
    <property type="evidence" value="ECO:0007669"/>
    <property type="project" value="InterPro"/>
</dbReference>
<proteinExistence type="predicted"/>
<dbReference type="Gene3D" id="2.60.120.260">
    <property type="entry name" value="Galactose-binding domain-like"/>
    <property type="match status" value="1"/>
</dbReference>
<accession>B4VHG5</accession>
<feature type="domain" description="P/Homo B" evidence="3">
    <location>
        <begin position="12"/>
        <end position="172"/>
    </location>
</feature>
<dbReference type="InterPro" id="IPR008979">
    <property type="entry name" value="Galactose-bd-like_sf"/>
</dbReference>
<organism evidence="4 5">
    <name type="scientific">Coleofasciculus chthonoplastes PCC 7420</name>
    <dbReference type="NCBI Taxonomy" id="118168"/>
    <lineage>
        <taxon>Bacteria</taxon>
        <taxon>Bacillati</taxon>
        <taxon>Cyanobacteriota</taxon>
        <taxon>Cyanophyceae</taxon>
        <taxon>Coleofasciculales</taxon>
        <taxon>Coleofasciculaceae</taxon>
        <taxon>Coleofasciculus</taxon>
    </lineage>
</organism>
<evidence type="ECO:0000259" key="3">
    <source>
        <dbReference type="PROSITE" id="PS51829"/>
    </source>
</evidence>
<dbReference type="InterPro" id="IPR002884">
    <property type="entry name" value="P_dom"/>
</dbReference>
<sequence length="172" mass="18291">MSKLMNRTSTATVDAKIATSANSTYCGGGGSIPDGVASFQDEIVVTENIAISNVTVTLKNLEHTWVGDLIAQLRHLESGVVVDLFRRPGQPQFSTSGYSNDLNGDYSFNDNYSHSFDSVAASHAVIPSGNYCATQALSVFEGRSSAGTWQLIINDCSAGDSGSLESWTLNLE</sequence>
<gene>
    <name evidence="4" type="ORF">MC7420_7371</name>
</gene>
<dbReference type="Proteomes" id="UP000003835">
    <property type="component" value="Unassembled WGS sequence"/>
</dbReference>
<keyword evidence="1" id="KW-0645">Protease</keyword>
<dbReference type="AlphaFoldDB" id="B4VHG5"/>
<dbReference type="eggNOG" id="COG4935">
    <property type="taxonomic scope" value="Bacteria"/>
</dbReference>
<keyword evidence="2" id="KW-0378">Hydrolase</keyword>